<accession>A0A162PCQ4</accession>
<keyword evidence="2" id="KW-1185">Reference proteome</keyword>
<gene>
    <name evidence="1" type="ORF">CI238_02173</name>
</gene>
<organism evidence="1 2">
    <name type="scientific">Colletotrichum incanum</name>
    <name type="common">Soybean anthracnose fungus</name>
    <dbReference type="NCBI Taxonomy" id="1573173"/>
    <lineage>
        <taxon>Eukaryota</taxon>
        <taxon>Fungi</taxon>
        <taxon>Dikarya</taxon>
        <taxon>Ascomycota</taxon>
        <taxon>Pezizomycotina</taxon>
        <taxon>Sordariomycetes</taxon>
        <taxon>Hypocreomycetidae</taxon>
        <taxon>Glomerellales</taxon>
        <taxon>Glomerellaceae</taxon>
        <taxon>Colletotrichum</taxon>
        <taxon>Colletotrichum spaethianum species complex</taxon>
    </lineage>
</organism>
<dbReference type="AlphaFoldDB" id="A0A162PCQ4"/>
<name>A0A162PCQ4_COLIC</name>
<dbReference type="Proteomes" id="UP000076584">
    <property type="component" value="Unassembled WGS sequence"/>
</dbReference>
<reference evidence="1 2" key="1">
    <citation type="submission" date="2015-06" db="EMBL/GenBank/DDBJ databases">
        <title>Survival trade-offs in plant roots during colonization by closely related pathogenic and mutualistic fungi.</title>
        <authorList>
            <person name="Hacquard S."/>
            <person name="Kracher B."/>
            <person name="Hiruma K."/>
            <person name="Weinman A."/>
            <person name="Muench P."/>
            <person name="Garrido Oter R."/>
            <person name="Ver Loren van Themaat E."/>
            <person name="Dallerey J.-F."/>
            <person name="Damm U."/>
            <person name="Henrissat B."/>
            <person name="Lespinet O."/>
            <person name="Thon M."/>
            <person name="Kemen E."/>
            <person name="McHardy A.C."/>
            <person name="Schulze-Lefert P."/>
            <person name="O'Connell R.J."/>
        </authorList>
    </citation>
    <scope>NUCLEOTIDE SEQUENCE [LARGE SCALE GENOMIC DNA]</scope>
    <source>
        <strain evidence="1 2">MAFF 238704</strain>
    </source>
</reference>
<evidence type="ECO:0000313" key="2">
    <source>
        <dbReference type="Proteomes" id="UP000076584"/>
    </source>
</evidence>
<sequence length="81" mass="9373">MWRSQTLGSNRGHAFYYDYPSDNLMEHTSTKGATKGLGCLLFVELQECTQYKLCHVARKSMVHRREWHLGIGLSVQQLSDR</sequence>
<dbReference type="EMBL" id="LFIW01000342">
    <property type="protein sequence ID" value="KZL86997.1"/>
    <property type="molecule type" value="Genomic_DNA"/>
</dbReference>
<comment type="caution">
    <text evidence="1">The sequence shown here is derived from an EMBL/GenBank/DDBJ whole genome shotgun (WGS) entry which is preliminary data.</text>
</comment>
<evidence type="ECO:0000313" key="1">
    <source>
        <dbReference type="EMBL" id="KZL86997.1"/>
    </source>
</evidence>
<proteinExistence type="predicted"/>
<protein>
    <submittedName>
        <fullName evidence="1">Uncharacterized protein</fullName>
    </submittedName>
</protein>